<dbReference type="GO" id="GO:0070475">
    <property type="term" value="P:rRNA base methylation"/>
    <property type="evidence" value="ECO:0007669"/>
    <property type="project" value="TreeGrafter"/>
</dbReference>
<dbReference type="InterPro" id="IPR029026">
    <property type="entry name" value="tRNA_m1G_MTases_N"/>
</dbReference>
<comment type="catalytic activity">
    <reaction evidence="11 12">
        <text>uridine(1498) in 16S rRNA + S-adenosyl-L-methionine = N(3)-methyluridine(1498) in 16S rRNA + S-adenosyl-L-homocysteine + H(+)</text>
        <dbReference type="Rhea" id="RHEA:42920"/>
        <dbReference type="Rhea" id="RHEA-COMP:10283"/>
        <dbReference type="Rhea" id="RHEA-COMP:10284"/>
        <dbReference type="ChEBI" id="CHEBI:15378"/>
        <dbReference type="ChEBI" id="CHEBI:57856"/>
        <dbReference type="ChEBI" id="CHEBI:59789"/>
        <dbReference type="ChEBI" id="CHEBI:65315"/>
        <dbReference type="ChEBI" id="CHEBI:74502"/>
        <dbReference type="EC" id="2.1.1.193"/>
    </reaction>
</comment>
<dbReference type="Proteomes" id="UP000029050">
    <property type="component" value="Unassembled WGS sequence"/>
</dbReference>
<evidence type="ECO:0000256" key="6">
    <source>
        <dbReference type="ARBA" id="ARBA00022552"/>
    </source>
</evidence>
<keyword evidence="8 12" id="KW-0808">Transferase</keyword>
<comment type="similarity">
    <text evidence="2 12">Belongs to the RNA methyltransferase RsmE family.</text>
</comment>
<evidence type="ECO:0000256" key="12">
    <source>
        <dbReference type="PIRNR" id="PIRNR015601"/>
    </source>
</evidence>
<evidence type="ECO:0000256" key="2">
    <source>
        <dbReference type="ARBA" id="ARBA00005528"/>
    </source>
</evidence>
<dbReference type="NCBIfam" id="TIGR00046">
    <property type="entry name" value="RsmE family RNA methyltransferase"/>
    <property type="match status" value="1"/>
</dbReference>
<dbReference type="eggNOG" id="COG1385">
    <property type="taxonomic scope" value="Bacteria"/>
</dbReference>
<evidence type="ECO:0000256" key="8">
    <source>
        <dbReference type="ARBA" id="ARBA00022679"/>
    </source>
</evidence>
<dbReference type="Gene3D" id="3.40.1280.10">
    <property type="match status" value="1"/>
</dbReference>
<dbReference type="Gene3D" id="2.40.240.20">
    <property type="entry name" value="Hypothetical PUA domain-like, domain 1"/>
    <property type="match status" value="1"/>
</dbReference>
<comment type="caution">
    <text evidence="15">The sequence shown here is derived from an EMBL/GenBank/DDBJ whole genome shotgun (WGS) entry which is preliminary data.</text>
</comment>
<reference evidence="15 16" key="1">
    <citation type="submission" date="2014-03" db="EMBL/GenBank/DDBJ databases">
        <title>Genomics of Bifidobacteria.</title>
        <authorList>
            <person name="Ventura M."/>
            <person name="Milani C."/>
            <person name="Lugli G.A."/>
        </authorList>
    </citation>
    <scope>NUCLEOTIDE SEQUENCE [LARGE SCALE GENOMIC DNA]</scope>
    <source>
        <strain evidence="15 16">LMG 21775</strain>
    </source>
</reference>
<organism evidence="15 16">
    <name type="scientific">Bifidobacterium psychraerophilum</name>
    <dbReference type="NCBI Taxonomy" id="218140"/>
    <lineage>
        <taxon>Bacteria</taxon>
        <taxon>Bacillati</taxon>
        <taxon>Actinomycetota</taxon>
        <taxon>Actinomycetes</taxon>
        <taxon>Bifidobacteriales</taxon>
        <taxon>Bifidobacteriaceae</taxon>
        <taxon>Bifidobacterium</taxon>
    </lineage>
</organism>
<evidence type="ECO:0000256" key="4">
    <source>
        <dbReference type="ARBA" id="ARBA00013673"/>
    </source>
</evidence>
<evidence type="ECO:0000256" key="10">
    <source>
        <dbReference type="ARBA" id="ARBA00025699"/>
    </source>
</evidence>
<gene>
    <name evidence="15" type="ORF">BPSY_1658</name>
</gene>
<dbReference type="PANTHER" id="PTHR30027:SF3">
    <property type="entry name" value="16S RRNA (URACIL(1498)-N(3))-METHYLTRANSFERASE"/>
    <property type="match status" value="1"/>
</dbReference>
<evidence type="ECO:0000256" key="9">
    <source>
        <dbReference type="ARBA" id="ARBA00022691"/>
    </source>
</evidence>
<dbReference type="InterPro" id="IPR006700">
    <property type="entry name" value="RsmE"/>
</dbReference>
<dbReference type="STRING" id="218140.BPSY_1658"/>
<dbReference type="InterPro" id="IPR029028">
    <property type="entry name" value="Alpha/beta_knot_MTases"/>
</dbReference>
<dbReference type="EMBL" id="JGZI01000010">
    <property type="protein sequence ID" value="KFI81250.1"/>
    <property type="molecule type" value="Genomic_DNA"/>
</dbReference>
<dbReference type="CDD" id="cd18084">
    <property type="entry name" value="RsmE-like"/>
    <property type="match status" value="1"/>
</dbReference>
<evidence type="ECO:0000259" key="14">
    <source>
        <dbReference type="Pfam" id="PF20260"/>
    </source>
</evidence>
<dbReference type="InterPro" id="IPR015947">
    <property type="entry name" value="PUA-like_sf"/>
</dbReference>
<dbReference type="Pfam" id="PF04452">
    <property type="entry name" value="Methyltrans_RNA"/>
    <property type="match status" value="1"/>
</dbReference>
<evidence type="ECO:0000256" key="3">
    <source>
        <dbReference type="ARBA" id="ARBA00012328"/>
    </source>
</evidence>
<evidence type="ECO:0000256" key="5">
    <source>
        <dbReference type="ARBA" id="ARBA00022490"/>
    </source>
</evidence>
<dbReference type="PANTHER" id="PTHR30027">
    <property type="entry name" value="RIBOSOMAL RNA SMALL SUBUNIT METHYLTRANSFERASE E"/>
    <property type="match status" value="1"/>
</dbReference>
<dbReference type="GO" id="GO:0005737">
    <property type="term" value="C:cytoplasm"/>
    <property type="evidence" value="ECO:0007669"/>
    <property type="project" value="UniProtKB-SubCell"/>
</dbReference>
<evidence type="ECO:0000256" key="11">
    <source>
        <dbReference type="ARBA" id="ARBA00047944"/>
    </source>
</evidence>
<dbReference type="InterPro" id="IPR046886">
    <property type="entry name" value="RsmE_MTase_dom"/>
</dbReference>
<evidence type="ECO:0000313" key="15">
    <source>
        <dbReference type="EMBL" id="KFI81250.1"/>
    </source>
</evidence>
<keyword evidence="6 12" id="KW-0698">rRNA processing</keyword>
<dbReference type="NCBIfam" id="NF008693">
    <property type="entry name" value="PRK11713.2-3"/>
    <property type="match status" value="1"/>
</dbReference>
<dbReference type="SUPFAM" id="SSF75217">
    <property type="entry name" value="alpha/beta knot"/>
    <property type="match status" value="1"/>
</dbReference>
<comment type="function">
    <text evidence="10 12">Specifically methylates the N3 position of the uracil ring of uridine 1498 (m3U1498) in 16S rRNA. Acts on the fully assembled 30S ribosomal subunit.</text>
</comment>
<dbReference type="Pfam" id="PF20260">
    <property type="entry name" value="PUA_4"/>
    <property type="match status" value="1"/>
</dbReference>
<evidence type="ECO:0000313" key="16">
    <source>
        <dbReference type="Proteomes" id="UP000029050"/>
    </source>
</evidence>
<keyword evidence="5 12" id="KW-0963">Cytoplasm</keyword>
<keyword evidence="7 12" id="KW-0489">Methyltransferase</keyword>
<sequence>MNRVARCRRYRLKPGGDGTLVPMTEALFLFDPSSDDAPVHTDELHSGWNITLPQNVRKHAIQVMRLGKGDGLELSDGRGLRIQASIEDPQNGVVKILSVGKEAQPTTRLALIQALAKGGHDEQAIDMATQIGVDAIIPWQSDRSIARWKEGRTDRKWLQVIQSATEQSRRSWRPQLADHVSSKQIAAICKRANVHGDLVIVLHQDASESWSGIEEAADAMEARCLSDARPRTISVIVGPEGGISDDEIALFKDSGAKCCVLGSNILRASCAGAVALSLLSRALGRWS</sequence>
<comment type="subcellular location">
    <subcellularLocation>
        <location evidence="1 12">Cytoplasm</location>
    </subcellularLocation>
</comment>
<dbReference type="AlphaFoldDB" id="A0A087CDA0"/>
<evidence type="ECO:0000256" key="1">
    <source>
        <dbReference type="ARBA" id="ARBA00004496"/>
    </source>
</evidence>
<accession>A0A087CDA0</accession>
<dbReference type="SUPFAM" id="SSF88697">
    <property type="entry name" value="PUA domain-like"/>
    <property type="match status" value="1"/>
</dbReference>
<dbReference type="GO" id="GO:0070042">
    <property type="term" value="F:rRNA (uridine-N3-)-methyltransferase activity"/>
    <property type="evidence" value="ECO:0007669"/>
    <property type="project" value="TreeGrafter"/>
</dbReference>
<keyword evidence="9 12" id="KW-0949">S-adenosyl-L-methionine</keyword>
<feature type="domain" description="Ribosomal RNA small subunit methyltransferase E methyltransferase" evidence="13">
    <location>
        <begin position="106"/>
        <end position="279"/>
    </location>
</feature>
<dbReference type="InterPro" id="IPR046887">
    <property type="entry name" value="RsmE_PUA-like"/>
</dbReference>
<proteinExistence type="inferred from homology"/>
<dbReference type="PIRSF" id="PIRSF015601">
    <property type="entry name" value="MTase_slr0722"/>
    <property type="match status" value="1"/>
</dbReference>
<keyword evidence="16" id="KW-1185">Reference proteome</keyword>
<evidence type="ECO:0000259" key="13">
    <source>
        <dbReference type="Pfam" id="PF04452"/>
    </source>
</evidence>
<dbReference type="EC" id="2.1.1.193" evidence="3 12"/>
<protein>
    <recommendedName>
        <fullName evidence="4 12">Ribosomal RNA small subunit methyltransferase E</fullName>
        <ecNumber evidence="3 12">2.1.1.193</ecNumber>
    </recommendedName>
</protein>
<name>A0A087CDA0_9BIFI</name>
<evidence type="ECO:0000256" key="7">
    <source>
        <dbReference type="ARBA" id="ARBA00022603"/>
    </source>
</evidence>
<feature type="domain" description="Ribosomal RNA small subunit methyltransferase E PUA-like" evidence="14">
    <location>
        <begin position="57"/>
        <end position="90"/>
    </location>
</feature>